<evidence type="ECO:0000256" key="1">
    <source>
        <dbReference type="SAM" id="Phobius"/>
    </source>
</evidence>
<dbReference type="AlphaFoldDB" id="A0AAN5CUY2"/>
<keyword evidence="1" id="KW-0812">Transmembrane</keyword>
<accession>A0AAN5CUY2</accession>
<comment type="caution">
    <text evidence="2">The sequence shown here is derived from an EMBL/GenBank/DDBJ whole genome shotgun (WGS) entry which is preliminary data.</text>
</comment>
<dbReference type="Proteomes" id="UP001328107">
    <property type="component" value="Unassembled WGS sequence"/>
</dbReference>
<organism evidence="2 3">
    <name type="scientific">Pristionchus mayeri</name>
    <dbReference type="NCBI Taxonomy" id="1317129"/>
    <lineage>
        <taxon>Eukaryota</taxon>
        <taxon>Metazoa</taxon>
        <taxon>Ecdysozoa</taxon>
        <taxon>Nematoda</taxon>
        <taxon>Chromadorea</taxon>
        <taxon>Rhabditida</taxon>
        <taxon>Rhabditina</taxon>
        <taxon>Diplogasteromorpha</taxon>
        <taxon>Diplogasteroidea</taxon>
        <taxon>Neodiplogasteridae</taxon>
        <taxon>Pristionchus</taxon>
    </lineage>
</organism>
<feature type="non-terminal residue" evidence="2">
    <location>
        <position position="118"/>
    </location>
</feature>
<evidence type="ECO:0008006" key="4">
    <source>
        <dbReference type="Google" id="ProtNLM"/>
    </source>
</evidence>
<keyword evidence="3" id="KW-1185">Reference proteome</keyword>
<feature type="non-terminal residue" evidence="2">
    <location>
        <position position="1"/>
    </location>
</feature>
<gene>
    <name evidence="2" type="ORF">PMAYCL1PPCAC_21651</name>
</gene>
<name>A0AAN5CUY2_9BILA</name>
<feature type="transmembrane region" description="Helical" evidence="1">
    <location>
        <begin position="84"/>
        <end position="107"/>
    </location>
</feature>
<keyword evidence="1" id="KW-0472">Membrane</keyword>
<keyword evidence="1" id="KW-1133">Transmembrane helix</keyword>
<protein>
    <recommendedName>
        <fullName evidence="4">G protein-coupled receptor</fullName>
    </recommendedName>
</protein>
<evidence type="ECO:0000313" key="3">
    <source>
        <dbReference type="Proteomes" id="UP001328107"/>
    </source>
</evidence>
<dbReference type="EMBL" id="BTRK01000005">
    <property type="protein sequence ID" value="GMR51456.1"/>
    <property type="molecule type" value="Genomic_DNA"/>
</dbReference>
<feature type="transmembrane region" description="Helical" evidence="1">
    <location>
        <begin position="32"/>
        <end position="51"/>
    </location>
</feature>
<evidence type="ECO:0000313" key="2">
    <source>
        <dbReference type="EMBL" id="GMR51456.1"/>
    </source>
</evidence>
<sequence>CHAEVLLLLSFSYRVWVLSKEDIRPSISRANLLKIIFASTLLSWIALVGLYKMCSFDIHFPPYANLTYCVLDVGGKQLFSSENLLVRATIAYFLCVFTSMLIAIVTLRRILIKQIFEL</sequence>
<proteinExistence type="predicted"/>
<reference evidence="3" key="1">
    <citation type="submission" date="2022-10" db="EMBL/GenBank/DDBJ databases">
        <title>Genome assembly of Pristionchus species.</title>
        <authorList>
            <person name="Yoshida K."/>
            <person name="Sommer R.J."/>
        </authorList>
    </citation>
    <scope>NUCLEOTIDE SEQUENCE [LARGE SCALE GENOMIC DNA]</scope>
    <source>
        <strain evidence="3">RS5460</strain>
    </source>
</reference>